<dbReference type="GO" id="GO:0030246">
    <property type="term" value="F:carbohydrate binding"/>
    <property type="evidence" value="ECO:0007669"/>
    <property type="project" value="InterPro"/>
</dbReference>
<name>A0A1M5I844_SALEC</name>
<dbReference type="Proteomes" id="UP000183945">
    <property type="component" value="Unassembled WGS sequence"/>
</dbReference>
<protein>
    <submittedName>
        <fullName evidence="3">Carbohydrate family 9 binding domain-like</fullName>
    </submittedName>
</protein>
<evidence type="ECO:0000313" key="3">
    <source>
        <dbReference type="EMBL" id="SHG24289.1"/>
    </source>
</evidence>
<keyword evidence="4" id="KW-1185">Reference proteome</keyword>
<dbReference type="OrthoDB" id="9786766at2"/>
<dbReference type="GO" id="GO:0004553">
    <property type="term" value="F:hydrolase activity, hydrolyzing O-glycosyl compounds"/>
    <property type="evidence" value="ECO:0007669"/>
    <property type="project" value="InterPro"/>
</dbReference>
<accession>A0A1M5I844</accession>
<dbReference type="CDD" id="cd09620">
    <property type="entry name" value="CBM9_like_3"/>
    <property type="match status" value="1"/>
</dbReference>
<dbReference type="Gene3D" id="2.60.40.1190">
    <property type="match status" value="1"/>
</dbReference>
<sequence>MKKLAGIKLGVVLGMFSFGLLAQQNIPRTYVAHQTSDEIEIDGLANEQAWEKAPWSEDFIDIEGEKTPKYKTNMKMLWDEEYLYFYANMEESHIWGTLKQRDTVIFYNNDFEIFIDPTGDTHNYMEFEMNALNTVWDLFLVKPYREPAPIIDSWDIQGLKSAVNIKGTLNNPEDTDESWSIEVAIPWEVLKEANTHDELPEDEFWRINFSRVNWDFQLDEGRYSRKKDENGEFLPEYNWVWSPQGVINMHEPEHWGYVYFSSKEPGEKDEFEIPQDEKIRWAFYELYRKQKAYYNEHHSWAESLNKLQQETINIDGEVIEPILENHFTGWNISTESPFSGKTYVIKEDGKFLTIENPKSKNK</sequence>
<keyword evidence="1" id="KW-0732">Signal</keyword>
<evidence type="ECO:0000256" key="1">
    <source>
        <dbReference type="SAM" id="SignalP"/>
    </source>
</evidence>
<reference evidence="4" key="1">
    <citation type="submission" date="2016-11" db="EMBL/GenBank/DDBJ databases">
        <authorList>
            <person name="Varghese N."/>
            <person name="Submissions S."/>
        </authorList>
    </citation>
    <scope>NUCLEOTIDE SEQUENCE [LARGE SCALE GENOMIC DNA]</scope>
    <source>
        <strain evidence="4">DSM 24579</strain>
    </source>
</reference>
<dbReference type="Pfam" id="PF06452">
    <property type="entry name" value="CBM9_1"/>
    <property type="match status" value="1"/>
</dbReference>
<feature type="signal peptide" evidence="1">
    <location>
        <begin position="1"/>
        <end position="22"/>
    </location>
</feature>
<proteinExistence type="predicted"/>
<evidence type="ECO:0000313" key="4">
    <source>
        <dbReference type="Proteomes" id="UP000183945"/>
    </source>
</evidence>
<organism evidence="3 4">
    <name type="scientific">Salegentibacter echinorum</name>
    <dbReference type="NCBI Taxonomy" id="1073325"/>
    <lineage>
        <taxon>Bacteria</taxon>
        <taxon>Pseudomonadati</taxon>
        <taxon>Bacteroidota</taxon>
        <taxon>Flavobacteriia</taxon>
        <taxon>Flavobacteriales</taxon>
        <taxon>Flavobacteriaceae</taxon>
        <taxon>Salegentibacter</taxon>
    </lineage>
</organism>
<dbReference type="STRING" id="1073325.SAMN05444483_10715"/>
<dbReference type="PANTHER" id="PTHR35532:SF5">
    <property type="entry name" value="CARBOHYDRATE-BINDING DOMAIN-CONTAINING PROTEIN"/>
    <property type="match status" value="1"/>
</dbReference>
<dbReference type="AlphaFoldDB" id="A0A1M5I844"/>
<feature type="domain" description="Carbohydrate-binding" evidence="2">
    <location>
        <begin position="41"/>
        <end position="139"/>
    </location>
</feature>
<feature type="chain" id="PRO_5012251599" evidence="1">
    <location>
        <begin position="23"/>
        <end position="362"/>
    </location>
</feature>
<evidence type="ECO:0000259" key="2">
    <source>
        <dbReference type="Pfam" id="PF06452"/>
    </source>
</evidence>
<dbReference type="EMBL" id="FQVT01000007">
    <property type="protein sequence ID" value="SHG24289.1"/>
    <property type="molecule type" value="Genomic_DNA"/>
</dbReference>
<dbReference type="InterPro" id="IPR010502">
    <property type="entry name" value="Carb-bd_dom_fam9"/>
</dbReference>
<dbReference type="RefSeq" id="WP_072879860.1">
    <property type="nucleotide sequence ID" value="NZ_FQVT01000007.1"/>
</dbReference>
<dbReference type="GO" id="GO:0016052">
    <property type="term" value="P:carbohydrate catabolic process"/>
    <property type="evidence" value="ECO:0007669"/>
    <property type="project" value="InterPro"/>
</dbReference>
<dbReference type="PANTHER" id="PTHR35532">
    <property type="entry name" value="SIMILAR TO POLYHYDROXYALKANOATE DEPOLYMERASE"/>
    <property type="match status" value="1"/>
</dbReference>
<dbReference type="SUPFAM" id="SSF49344">
    <property type="entry name" value="CBD9-like"/>
    <property type="match status" value="1"/>
</dbReference>
<gene>
    <name evidence="3" type="ORF">SAMN05444483_10715</name>
</gene>